<keyword evidence="2" id="KW-0472">Membrane</keyword>
<evidence type="ECO:0000256" key="2">
    <source>
        <dbReference type="SAM" id="Phobius"/>
    </source>
</evidence>
<dbReference type="AlphaFoldDB" id="A0AAV9B1G8"/>
<name>A0AAV9B1G8_ACOGR</name>
<feature type="coiled-coil region" evidence="1">
    <location>
        <begin position="22"/>
        <end position="59"/>
    </location>
</feature>
<keyword evidence="1" id="KW-0175">Coiled coil</keyword>
<evidence type="ECO:0000313" key="3">
    <source>
        <dbReference type="EMBL" id="KAK1270079.1"/>
    </source>
</evidence>
<comment type="caution">
    <text evidence="3">The sequence shown here is derived from an EMBL/GenBank/DDBJ whole genome shotgun (WGS) entry which is preliminary data.</text>
</comment>
<keyword evidence="2" id="KW-1133">Transmembrane helix</keyword>
<reference evidence="3" key="2">
    <citation type="submission" date="2023-06" db="EMBL/GenBank/DDBJ databases">
        <authorList>
            <person name="Ma L."/>
            <person name="Liu K.-W."/>
            <person name="Li Z."/>
            <person name="Hsiao Y.-Y."/>
            <person name="Qi Y."/>
            <person name="Fu T."/>
            <person name="Tang G."/>
            <person name="Zhang D."/>
            <person name="Sun W.-H."/>
            <person name="Liu D.-K."/>
            <person name="Li Y."/>
            <person name="Chen G.-Z."/>
            <person name="Liu X.-D."/>
            <person name="Liao X.-Y."/>
            <person name="Jiang Y.-T."/>
            <person name="Yu X."/>
            <person name="Hao Y."/>
            <person name="Huang J."/>
            <person name="Zhao X.-W."/>
            <person name="Ke S."/>
            <person name="Chen Y.-Y."/>
            <person name="Wu W.-L."/>
            <person name="Hsu J.-L."/>
            <person name="Lin Y.-F."/>
            <person name="Huang M.-D."/>
            <person name="Li C.-Y."/>
            <person name="Huang L."/>
            <person name="Wang Z.-W."/>
            <person name="Zhao X."/>
            <person name="Zhong W.-Y."/>
            <person name="Peng D.-H."/>
            <person name="Ahmad S."/>
            <person name="Lan S."/>
            <person name="Zhang J.-S."/>
            <person name="Tsai W.-C."/>
            <person name="Van De Peer Y."/>
            <person name="Liu Z.-J."/>
        </authorList>
    </citation>
    <scope>NUCLEOTIDE SEQUENCE</scope>
    <source>
        <strain evidence="3">SCP</strain>
        <tissue evidence="3">Leaves</tissue>
    </source>
</reference>
<sequence length="87" mass="9792">MVDSIDQQSALIEENSILLARLEALQECVGELEHQVEALQEMLTKIEALRECAAVLELEHRNHSFMEVFFLVFLLFAVFVGAKLSGS</sequence>
<proteinExistence type="predicted"/>
<organism evidence="3 4">
    <name type="scientific">Acorus gramineus</name>
    <name type="common">Dwarf sweet flag</name>
    <dbReference type="NCBI Taxonomy" id="55184"/>
    <lineage>
        <taxon>Eukaryota</taxon>
        <taxon>Viridiplantae</taxon>
        <taxon>Streptophyta</taxon>
        <taxon>Embryophyta</taxon>
        <taxon>Tracheophyta</taxon>
        <taxon>Spermatophyta</taxon>
        <taxon>Magnoliopsida</taxon>
        <taxon>Liliopsida</taxon>
        <taxon>Acoraceae</taxon>
        <taxon>Acorus</taxon>
    </lineage>
</organism>
<dbReference type="Proteomes" id="UP001179952">
    <property type="component" value="Unassembled WGS sequence"/>
</dbReference>
<evidence type="ECO:0008006" key="5">
    <source>
        <dbReference type="Google" id="ProtNLM"/>
    </source>
</evidence>
<evidence type="ECO:0000256" key="1">
    <source>
        <dbReference type="SAM" id="Coils"/>
    </source>
</evidence>
<reference evidence="3" key="1">
    <citation type="journal article" date="2023" name="Nat. Commun.">
        <title>Diploid and tetraploid genomes of Acorus and the evolution of monocots.</title>
        <authorList>
            <person name="Ma L."/>
            <person name="Liu K.W."/>
            <person name="Li Z."/>
            <person name="Hsiao Y.Y."/>
            <person name="Qi Y."/>
            <person name="Fu T."/>
            <person name="Tang G.D."/>
            <person name="Zhang D."/>
            <person name="Sun W.H."/>
            <person name="Liu D.K."/>
            <person name="Li Y."/>
            <person name="Chen G.Z."/>
            <person name="Liu X.D."/>
            <person name="Liao X.Y."/>
            <person name="Jiang Y.T."/>
            <person name="Yu X."/>
            <person name="Hao Y."/>
            <person name="Huang J."/>
            <person name="Zhao X.W."/>
            <person name="Ke S."/>
            <person name="Chen Y.Y."/>
            <person name="Wu W.L."/>
            <person name="Hsu J.L."/>
            <person name="Lin Y.F."/>
            <person name="Huang M.D."/>
            <person name="Li C.Y."/>
            <person name="Huang L."/>
            <person name="Wang Z.W."/>
            <person name="Zhao X."/>
            <person name="Zhong W.Y."/>
            <person name="Peng D.H."/>
            <person name="Ahmad S."/>
            <person name="Lan S."/>
            <person name="Zhang J.S."/>
            <person name="Tsai W.C."/>
            <person name="Van de Peer Y."/>
            <person name="Liu Z.J."/>
        </authorList>
    </citation>
    <scope>NUCLEOTIDE SEQUENCE</scope>
    <source>
        <strain evidence="3">SCP</strain>
    </source>
</reference>
<dbReference type="EMBL" id="JAUJYN010000005">
    <property type="protein sequence ID" value="KAK1270079.1"/>
    <property type="molecule type" value="Genomic_DNA"/>
</dbReference>
<keyword evidence="2" id="KW-0812">Transmembrane</keyword>
<keyword evidence="4" id="KW-1185">Reference proteome</keyword>
<accession>A0AAV9B1G8</accession>
<protein>
    <recommendedName>
        <fullName evidence="5">Short coiled-coil protein</fullName>
    </recommendedName>
</protein>
<evidence type="ECO:0000313" key="4">
    <source>
        <dbReference type="Proteomes" id="UP001179952"/>
    </source>
</evidence>
<gene>
    <name evidence="3" type="ORF">QJS04_geneDACA007743</name>
</gene>
<feature type="transmembrane region" description="Helical" evidence="2">
    <location>
        <begin position="68"/>
        <end position="86"/>
    </location>
</feature>